<dbReference type="EMBL" id="NHOG01000009">
    <property type="protein sequence ID" value="OVZ81044.1"/>
    <property type="molecule type" value="Genomic_DNA"/>
</dbReference>
<evidence type="ECO:0008006" key="3">
    <source>
        <dbReference type="Google" id="ProtNLM"/>
    </source>
</evidence>
<organism evidence="1 2">
    <name type="scientific">Yersinia kristensenii</name>
    <dbReference type="NCBI Taxonomy" id="28152"/>
    <lineage>
        <taxon>Bacteria</taxon>
        <taxon>Pseudomonadati</taxon>
        <taxon>Pseudomonadota</taxon>
        <taxon>Gammaproteobacteria</taxon>
        <taxon>Enterobacterales</taxon>
        <taxon>Yersiniaceae</taxon>
        <taxon>Yersinia</taxon>
    </lineage>
</organism>
<evidence type="ECO:0000313" key="1">
    <source>
        <dbReference type="EMBL" id="OVZ81044.1"/>
    </source>
</evidence>
<sequence length="103" mass="11853">MVANWIYSVMSDLQQHKNFTISKQVVDEELGVPILYHEDEEGRDWYELQKTFRGDIYKVGYSQDGIVRTISRDVWAIAPTGLSIIEVESIPDVSEDELISGWC</sequence>
<protein>
    <recommendedName>
        <fullName evidence="3">Tail fiber assembly protein</fullName>
    </recommendedName>
</protein>
<dbReference type="Proteomes" id="UP000195840">
    <property type="component" value="Unassembled WGS sequence"/>
</dbReference>
<proteinExistence type="predicted"/>
<accession>A0AB73NNE2</accession>
<reference evidence="1 2" key="1">
    <citation type="submission" date="2017-05" db="EMBL/GenBank/DDBJ databases">
        <title>Whole genome sequencing of Yersinia kristensenii.</title>
        <authorList>
            <person name="Campioni F."/>
        </authorList>
    </citation>
    <scope>NUCLEOTIDE SEQUENCE [LARGE SCALE GENOMIC DNA]</scope>
    <source>
        <strain evidence="1 2">CFSAN060538</strain>
    </source>
</reference>
<gene>
    <name evidence="1" type="ORF">CBW52_08030</name>
</gene>
<dbReference type="AlphaFoldDB" id="A0AB73NNE2"/>
<dbReference type="RefSeq" id="WP_050094338.1">
    <property type="nucleotide sequence ID" value="NZ_JAQIRT010000038.1"/>
</dbReference>
<evidence type="ECO:0000313" key="2">
    <source>
        <dbReference type="Proteomes" id="UP000195840"/>
    </source>
</evidence>
<keyword evidence="2" id="KW-1185">Reference proteome</keyword>
<name>A0AB73NNE2_YERKR</name>
<comment type="caution">
    <text evidence="1">The sequence shown here is derived from an EMBL/GenBank/DDBJ whole genome shotgun (WGS) entry which is preliminary data.</text>
</comment>